<feature type="compositionally biased region" description="Basic and acidic residues" evidence="1">
    <location>
        <begin position="22"/>
        <end position="33"/>
    </location>
</feature>
<protein>
    <submittedName>
        <fullName evidence="2">Uncharacterized protein</fullName>
    </submittedName>
</protein>
<feature type="compositionally biased region" description="Polar residues" evidence="1">
    <location>
        <begin position="387"/>
        <end position="401"/>
    </location>
</feature>
<organism evidence="2 3">
    <name type="scientific">Albula glossodonta</name>
    <name type="common">roundjaw bonefish</name>
    <dbReference type="NCBI Taxonomy" id="121402"/>
    <lineage>
        <taxon>Eukaryota</taxon>
        <taxon>Metazoa</taxon>
        <taxon>Chordata</taxon>
        <taxon>Craniata</taxon>
        <taxon>Vertebrata</taxon>
        <taxon>Euteleostomi</taxon>
        <taxon>Actinopterygii</taxon>
        <taxon>Neopterygii</taxon>
        <taxon>Teleostei</taxon>
        <taxon>Albuliformes</taxon>
        <taxon>Albulidae</taxon>
        <taxon>Albula</taxon>
    </lineage>
</organism>
<evidence type="ECO:0000256" key="1">
    <source>
        <dbReference type="SAM" id="MobiDB-lite"/>
    </source>
</evidence>
<evidence type="ECO:0000313" key="3">
    <source>
        <dbReference type="Proteomes" id="UP000824540"/>
    </source>
</evidence>
<feature type="region of interest" description="Disordered" evidence="1">
    <location>
        <begin position="331"/>
        <end position="358"/>
    </location>
</feature>
<keyword evidence="3" id="KW-1185">Reference proteome</keyword>
<name>A0A8T2MY33_9TELE</name>
<sequence length="401" mass="43506">MGRKARRCQSGGHCGSLPPGENPDRLRRVDSNRKSRSFSKQPSTGDYYKALGSDTPDHRGTRTMAPNEEYSVVLVAIWAHSRESQLTEGQIRSSWPLSVTSHASIMRSVVMTPLQSNSSGADGNMYAHSHTPKACLLEEHRLLLPRTPAASYCFSRECPQPSERRCRRDTSTPSAPPTPSKQPSPTPSFALRKNNAPVHYFNPAAHVVLLWKSLSLSPLCIHGPSLRPPPYHRSRSLPCLCGGGVTCASLSNPPHLSSSLSVIRLPPHWLSGGVAVFPSHLSPPVLSNSTPPSTVRTEAEVLRQMKMGPAWRLHPSATCRSSTPYTRDWFKENNSSGDWDDMAGGQGEGGLNSSPNLAAVPCQSLMGAVYSSERERESEGGDGGSRAEQSSRGENLLLSNL</sequence>
<gene>
    <name evidence="2" type="ORF">JZ751_014943</name>
</gene>
<dbReference type="EMBL" id="JAFBMS010000237">
    <property type="protein sequence ID" value="KAG9332844.1"/>
    <property type="molecule type" value="Genomic_DNA"/>
</dbReference>
<dbReference type="Proteomes" id="UP000824540">
    <property type="component" value="Unassembled WGS sequence"/>
</dbReference>
<accession>A0A8T2MY33</accession>
<feature type="region of interest" description="Disordered" evidence="1">
    <location>
        <begin position="1"/>
        <end position="63"/>
    </location>
</feature>
<feature type="region of interest" description="Disordered" evidence="1">
    <location>
        <begin position="370"/>
        <end position="401"/>
    </location>
</feature>
<reference evidence="2" key="1">
    <citation type="thesis" date="2021" institute="BYU ScholarsArchive" country="Provo, UT, USA">
        <title>Applications of and Algorithms for Genome Assembly and Genomic Analyses with an Emphasis on Marine Teleosts.</title>
        <authorList>
            <person name="Pickett B.D."/>
        </authorList>
    </citation>
    <scope>NUCLEOTIDE SEQUENCE</scope>
    <source>
        <strain evidence="2">HI-2016</strain>
    </source>
</reference>
<proteinExistence type="predicted"/>
<comment type="caution">
    <text evidence="2">The sequence shown here is derived from an EMBL/GenBank/DDBJ whole genome shotgun (WGS) entry which is preliminary data.</text>
</comment>
<evidence type="ECO:0000313" key="2">
    <source>
        <dbReference type="EMBL" id="KAG9332844.1"/>
    </source>
</evidence>
<feature type="compositionally biased region" description="Pro residues" evidence="1">
    <location>
        <begin position="174"/>
        <end position="186"/>
    </location>
</feature>
<feature type="region of interest" description="Disordered" evidence="1">
    <location>
        <begin position="161"/>
        <end position="189"/>
    </location>
</feature>
<dbReference type="AlphaFoldDB" id="A0A8T2MY33"/>